<feature type="compositionally biased region" description="Low complexity" evidence="13">
    <location>
        <begin position="210"/>
        <end position="225"/>
    </location>
</feature>
<keyword evidence="6" id="KW-0805">Transcription regulation</keyword>
<feature type="region of interest" description="Disordered" evidence="13">
    <location>
        <begin position="1128"/>
        <end position="1180"/>
    </location>
</feature>
<feature type="compositionally biased region" description="Low complexity" evidence="13">
    <location>
        <begin position="841"/>
        <end position="852"/>
    </location>
</feature>
<keyword evidence="4" id="KW-0863">Zinc-finger</keyword>
<feature type="region of interest" description="Disordered" evidence="13">
    <location>
        <begin position="120"/>
        <end position="165"/>
    </location>
</feature>
<feature type="domain" description="MBD" evidence="15">
    <location>
        <begin position="1176"/>
        <end position="1247"/>
    </location>
</feature>
<evidence type="ECO:0000256" key="5">
    <source>
        <dbReference type="ARBA" id="ARBA00022833"/>
    </source>
</evidence>
<feature type="compositionally biased region" description="Low complexity" evidence="13">
    <location>
        <begin position="1858"/>
        <end position="1872"/>
    </location>
</feature>
<evidence type="ECO:0000256" key="6">
    <source>
        <dbReference type="ARBA" id="ARBA00023015"/>
    </source>
</evidence>
<feature type="region of interest" description="Disordered" evidence="13">
    <location>
        <begin position="180"/>
        <end position="387"/>
    </location>
</feature>
<dbReference type="SUPFAM" id="SSF54171">
    <property type="entry name" value="DNA-binding domain"/>
    <property type="match status" value="1"/>
</dbReference>
<feature type="region of interest" description="Disordered" evidence="13">
    <location>
        <begin position="1008"/>
        <end position="1102"/>
    </location>
</feature>
<feature type="compositionally biased region" description="Low complexity" evidence="13">
    <location>
        <begin position="627"/>
        <end position="639"/>
    </location>
</feature>
<feature type="compositionally biased region" description="Polar residues" evidence="13">
    <location>
        <begin position="29"/>
        <end position="72"/>
    </location>
</feature>
<feature type="region of interest" description="Disordered" evidence="13">
    <location>
        <begin position="462"/>
        <end position="541"/>
    </location>
</feature>
<feature type="compositionally biased region" description="Basic and acidic residues" evidence="13">
    <location>
        <begin position="335"/>
        <end position="344"/>
    </location>
</feature>
<dbReference type="SMART" id="SM00571">
    <property type="entry name" value="DDT"/>
    <property type="match status" value="1"/>
</dbReference>
<feature type="compositionally biased region" description="Polar residues" evidence="13">
    <location>
        <begin position="296"/>
        <end position="313"/>
    </location>
</feature>
<keyword evidence="11" id="KW-0539">Nucleus</keyword>
<dbReference type="Pfam" id="PF02791">
    <property type="entry name" value="DDT"/>
    <property type="match status" value="1"/>
</dbReference>
<feature type="compositionally biased region" description="Pro residues" evidence="13">
    <location>
        <begin position="589"/>
        <end position="599"/>
    </location>
</feature>
<protein>
    <recommendedName>
        <fullName evidence="18">MBD domain-containing protein</fullName>
    </recommendedName>
</protein>
<feature type="compositionally biased region" description="Basic and acidic residues" evidence="13">
    <location>
        <begin position="1360"/>
        <end position="1373"/>
    </location>
</feature>
<comment type="subcellular location">
    <subcellularLocation>
        <location evidence="1">Nucleus</location>
    </subcellularLocation>
</comment>
<evidence type="ECO:0000313" key="16">
    <source>
        <dbReference type="EMBL" id="RVE70797.1"/>
    </source>
</evidence>
<dbReference type="InterPro" id="IPR016177">
    <property type="entry name" value="DNA-bd_dom_sf"/>
</dbReference>
<keyword evidence="3" id="KW-0479">Metal-binding</keyword>
<evidence type="ECO:0000313" key="17">
    <source>
        <dbReference type="Proteomes" id="UP000283210"/>
    </source>
</evidence>
<dbReference type="EMBL" id="CM012443">
    <property type="protein sequence ID" value="RVE70797.1"/>
    <property type="molecule type" value="Genomic_DNA"/>
</dbReference>
<keyword evidence="5" id="KW-0862">Zinc</keyword>
<feature type="compositionally biased region" description="Basic residues" evidence="13">
    <location>
        <begin position="1347"/>
        <end position="1359"/>
    </location>
</feature>
<evidence type="ECO:0000256" key="11">
    <source>
        <dbReference type="ARBA" id="ARBA00023242"/>
    </source>
</evidence>
<evidence type="ECO:0000256" key="2">
    <source>
        <dbReference type="ARBA" id="ARBA00007444"/>
    </source>
</evidence>
<feature type="compositionally biased region" description="Low complexity" evidence="13">
    <location>
        <begin position="515"/>
        <end position="538"/>
    </location>
</feature>
<feature type="coiled-coil region" evidence="12">
    <location>
        <begin position="1445"/>
        <end position="1483"/>
    </location>
</feature>
<evidence type="ECO:0000256" key="10">
    <source>
        <dbReference type="ARBA" id="ARBA00023163"/>
    </source>
</evidence>
<feature type="region of interest" description="Disordered" evidence="13">
    <location>
        <begin position="1279"/>
        <end position="1312"/>
    </location>
</feature>
<feature type="compositionally biased region" description="Low complexity" evidence="13">
    <location>
        <begin position="250"/>
        <end position="273"/>
    </location>
</feature>
<dbReference type="PROSITE" id="PS50982">
    <property type="entry name" value="MBD"/>
    <property type="match status" value="1"/>
</dbReference>
<dbReference type="GO" id="GO:0003677">
    <property type="term" value="F:DNA binding"/>
    <property type="evidence" value="ECO:0007669"/>
    <property type="project" value="UniProtKB-KW"/>
</dbReference>
<evidence type="ECO:0000256" key="3">
    <source>
        <dbReference type="ARBA" id="ARBA00022723"/>
    </source>
</evidence>
<evidence type="ECO:0000256" key="7">
    <source>
        <dbReference type="ARBA" id="ARBA00023054"/>
    </source>
</evidence>
<dbReference type="Gene3D" id="3.30.890.10">
    <property type="entry name" value="Methyl-cpg-binding Protein 2, Chain A"/>
    <property type="match status" value="1"/>
</dbReference>
<evidence type="ECO:0000259" key="15">
    <source>
        <dbReference type="PROSITE" id="PS50982"/>
    </source>
</evidence>
<feature type="compositionally biased region" description="Basic residues" evidence="13">
    <location>
        <begin position="1031"/>
        <end position="1040"/>
    </location>
</feature>
<evidence type="ECO:0000256" key="12">
    <source>
        <dbReference type="SAM" id="Coils"/>
    </source>
</evidence>
<accession>A0A437D7Z5</accession>
<feature type="compositionally biased region" description="Polar residues" evidence="13">
    <location>
        <begin position="150"/>
        <end position="164"/>
    </location>
</feature>
<feature type="region of interest" description="Disordered" evidence="13">
    <location>
        <begin position="889"/>
        <end position="973"/>
    </location>
</feature>
<dbReference type="FunFam" id="3.30.890.10:FF:000002">
    <property type="entry name" value="Bromodomain adjacent to zinc finger domain protein 2B"/>
    <property type="match status" value="1"/>
</dbReference>
<feature type="domain" description="DDT" evidence="14">
    <location>
        <begin position="1517"/>
        <end position="1582"/>
    </location>
</feature>
<feature type="compositionally biased region" description="Basic residues" evidence="13">
    <location>
        <begin position="1906"/>
        <end position="1917"/>
    </location>
</feature>
<evidence type="ECO:0000256" key="1">
    <source>
        <dbReference type="ARBA" id="ARBA00004123"/>
    </source>
</evidence>
<feature type="compositionally biased region" description="Basic and acidic residues" evidence="13">
    <location>
        <begin position="1063"/>
        <end position="1076"/>
    </location>
</feature>
<keyword evidence="9" id="KW-0238">DNA-binding</keyword>
<feature type="compositionally biased region" description="Polar residues" evidence="13">
    <location>
        <begin position="819"/>
        <end position="840"/>
    </location>
</feature>
<evidence type="ECO:0000256" key="4">
    <source>
        <dbReference type="ARBA" id="ARBA00022771"/>
    </source>
</evidence>
<feature type="compositionally biased region" description="Low complexity" evidence="13">
    <location>
        <begin position="462"/>
        <end position="473"/>
    </location>
</feature>
<dbReference type="InterPro" id="IPR001739">
    <property type="entry name" value="Methyl_CpG_DNA-bd"/>
</dbReference>
<feature type="region of interest" description="Disordered" evidence="13">
    <location>
        <begin position="575"/>
        <end position="853"/>
    </location>
</feature>
<sequence length="1949" mass="210826">MAALDHTSHTGHRSRLCPPGSRDGKMDSNNHFNYGTHSSANSGLKLSSGDSPYTNGSSVSFPQQGKNLNGDMNVNGVSTVGSGGPASHQPSAPYLHLRNHHQNSMSYDYLWGAHPQYGQGVGSSEMHQKPVTSGIAPPPPQSHHHFQGHGQYQLNGSIEGSHQPSVAGAANIPIAGNQYWSRSNPAPQQMGYNSQGMYGSYQNQAHPGISLSQPHQQQQQPSQQHLHSHRQPPHHHQQPPHYGMMPNGMPYYQQHSSQQQQLPQPAPQTFTPPRGSPQHHSLGRGRSGSPLPVGVPTTSIMSPSAVQDSGSPRSHNRDRSPLASNVGMSSPVHGHAGEGVKEVDVGYNASKGAPGYQAEPSTAHVAPQSDYRHLPDQPASQHPEMVSPVRDPVGNSRPHCVTSPLSVSKAGACTSLTKASTPARVSADPSFSGPGPSVPLTLSSSYEESAVPQMSATPNSFFCSSSRNSSRLSSPPPKIQGLRSPSSDASEVPDSKPSFKRSSSPSRGPQKVPLASPEGFSEAAAGSSSPPDSSSPDPLVRQWKLESALKISSPYSPPHSAPVLCPEKLLARGSKTFSEGCESQAENPPSLPSTPPTLSPPQSLNPSSASVAPTLTSSCEATPPGPSISISTVVSPIPVAGGKPSDLPTASQSQINTPASVSPPSERLTSLIAKERTAGQRLFTLPPSTTQASRTAAVSSPPSFVSVPPAATVQTEDIPRPGSRDPAAAHVLPKSSSSESDRQGFSEESEINGKTEEHFPKSGSDAVRISQAELSRSGTSGIAQKKPSETPGGSMIDQQTVSNEGDSKLEPTPLRKSPPLNNTNDQTFKNRSLDSSQYDGNSTTASNANISSFTDQTSLLVEDSSASEDSFDHSFSQRKDVSHFHSTFYDEEEENKSATFDSSRDGLSVEASRDETLDSTRRDETSDAEEMESNVITQSVLESSAASCHDEEPAVGSWDASSTEPSVSSRVPGVAWEFPEHQTPDSVGLMDILTPPSLNMRAESFVAVSTPAESAAVQPVPELTAEGPLKTPRKPRKPRTPKASWTTDGGPEQVQRKPRVRTPKAEKPKADEDVPKGRKRKRSLKVNTNQTADVPGGAGPLAQEVDPITAAIDAVLANASSISAALEKAKKIKRAKKQDQDGSTAANKHDAKTSADDGEENDDDSSTAGESNKRRVATEEQVRFPLAHGWRREIRVKKMESRMKGETWYYTPCGRRMKQFPEIIKYLKRHGDSVVTREHFSFSPRMPVGDFYEERETSEGAKWVLLANEEVPSMIMAITGRRGRPPNPDKEKPRRVGGVRGGQARRPGRPPKLKMVDLLSKVDAKLLKRLEAKEALTEEEKEKIAKIKKKMKRKARMKRRQDAKIKKMKEEKKKLEEEAKLLEGKAETTDLSAPEVTLSESAAEPKKSGRRRSVKADTPAPVQASSEAPPPGNRVQSARSKAKALAKAQAEAEAAAQAALAAKRAAERRAQAQRRLEERKRQQLIADELKKPTEDMCLTDHKLLPELSRIPGLVLSGTAFAHCLSVVEFLHAYGKLIGIDVPKDIPSLATLQEGLLGLGDSQGHVQDLLIKLVDSALHDPGLPSYYQSVKILGDKLVELELTRSTVSEALRIFLESHGYETEVCNSLRTKPFHALPPDTKASILGFLVEELNGSNIVTSDIDNTLENMTTYRKNKWIIEAKLRKLKSVLAKRTGRSEEEICFEERRRSARVAEEENLSLEEGLILERGNRRARKEEPKPVDSESPAVASIPELERQIDKLTKRQAFFRKKLLQTSHSMRVIMLGQDRYSKQASGLNLPHVAPRYLALPHLGAVLVEGPEELLTSEDVLVAEVPVAFLKKELKVEETPMPATPPPSLPSSPSSAAPGQAQSFSAEEDFLPGTASLMSTQRGRGRPRKIKPEVELHLRTAKIRRQRRSSIRSVGGDKPGSPSGATQDFQTSHPERLGLSSW</sequence>
<dbReference type="OrthoDB" id="21449at2759"/>
<feature type="compositionally biased region" description="Polar residues" evidence="13">
    <location>
        <begin position="934"/>
        <end position="946"/>
    </location>
</feature>
<evidence type="ECO:0000256" key="9">
    <source>
        <dbReference type="ARBA" id="ARBA00023125"/>
    </source>
</evidence>
<feature type="region of interest" description="Disordered" evidence="13">
    <location>
        <begin position="1845"/>
        <end position="1949"/>
    </location>
</feature>
<dbReference type="PROSITE" id="PS50827">
    <property type="entry name" value="DDT"/>
    <property type="match status" value="1"/>
</dbReference>
<feature type="compositionally biased region" description="Basic residues" evidence="13">
    <location>
        <begin position="226"/>
        <end position="238"/>
    </location>
</feature>
<keyword evidence="7 12" id="KW-0175">Coiled coil</keyword>
<proteinExistence type="inferred from homology"/>
<feature type="compositionally biased region" description="Low complexity" evidence="13">
    <location>
        <begin position="695"/>
        <end position="713"/>
    </location>
</feature>
<feature type="region of interest" description="Disordered" evidence="13">
    <location>
        <begin position="1385"/>
        <end position="1443"/>
    </location>
</feature>
<dbReference type="InterPro" id="IPR018501">
    <property type="entry name" value="DDT_dom"/>
</dbReference>
<dbReference type="CDD" id="cd01397">
    <property type="entry name" value="HAT_MBD"/>
    <property type="match status" value="1"/>
</dbReference>
<evidence type="ECO:0000256" key="8">
    <source>
        <dbReference type="ARBA" id="ARBA00023117"/>
    </source>
</evidence>
<keyword evidence="8" id="KW-0103">Bromodomain</keyword>
<feature type="compositionally biased region" description="Polar residues" evidence="13">
    <location>
        <begin position="959"/>
        <end position="969"/>
    </location>
</feature>
<keyword evidence="10" id="KW-0804">Transcription</keyword>
<feature type="compositionally biased region" description="Basic and acidic residues" evidence="13">
    <location>
        <begin position="911"/>
        <end position="925"/>
    </location>
</feature>
<feature type="region of interest" description="Disordered" evidence="13">
    <location>
        <begin position="1347"/>
        <end position="1373"/>
    </location>
</feature>
<name>A0A437D7Z5_ORYJA</name>
<keyword evidence="17" id="KW-1185">Reference proteome</keyword>
<feature type="region of interest" description="Disordered" evidence="13">
    <location>
        <begin position="419"/>
        <end position="438"/>
    </location>
</feature>
<feature type="compositionally biased region" description="Basic and acidic residues" evidence="13">
    <location>
        <begin position="1171"/>
        <end position="1180"/>
    </location>
</feature>
<feature type="compositionally biased region" description="Polar residues" evidence="13">
    <location>
        <begin position="1930"/>
        <end position="1939"/>
    </location>
</feature>
<organism evidence="16 17">
    <name type="scientific">Oryzias javanicus</name>
    <name type="common">Javanese ricefish</name>
    <name type="synonym">Aplocheilus javanicus</name>
    <dbReference type="NCBI Taxonomy" id="123683"/>
    <lineage>
        <taxon>Eukaryota</taxon>
        <taxon>Metazoa</taxon>
        <taxon>Chordata</taxon>
        <taxon>Craniata</taxon>
        <taxon>Vertebrata</taxon>
        <taxon>Euteleostomi</taxon>
        <taxon>Actinopterygii</taxon>
        <taxon>Neopterygii</taxon>
        <taxon>Teleostei</taxon>
        <taxon>Neoteleostei</taxon>
        <taxon>Acanthomorphata</taxon>
        <taxon>Ovalentaria</taxon>
        <taxon>Atherinomorphae</taxon>
        <taxon>Beloniformes</taxon>
        <taxon>Adrianichthyidae</taxon>
        <taxon>Oryziinae</taxon>
        <taxon>Oryzias</taxon>
    </lineage>
</organism>
<feature type="compositionally biased region" description="Polar residues" evidence="13">
    <location>
        <begin position="772"/>
        <end position="782"/>
    </location>
</feature>
<dbReference type="Proteomes" id="UP000283210">
    <property type="component" value="Chromosome 7"/>
</dbReference>
<evidence type="ECO:0008006" key="18">
    <source>
        <dbReference type="Google" id="ProtNLM"/>
    </source>
</evidence>
<reference evidence="16 17" key="1">
    <citation type="submission" date="2018-11" db="EMBL/GenBank/DDBJ databases">
        <authorList>
            <person name="Lopez-Roques C."/>
            <person name="Donnadieu C."/>
            <person name="Bouchez O."/>
            <person name="Klopp C."/>
            <person name="Cabau C."/>
            <person name="Zahm M."/>
        </authorList>
    </citation>
    <scope>NUCLEOTIDE SEQUENCE [LARGE SCALE GENOMIC DNA]</scope>
    <source>
        <strain evidence="16">RS831</strain>
        <tissue evidence="16">Whole body</tissue>
    </source>
</reference>
<feature type="region of interest" description="Disordered" evidence="13">
    <location>
        <begin position="1"/>
        <end position="93"/>
    </location>
</feature>
<feature type="compositionally biased region" description="Polar residues" evidence="13">
    <location>
        <begin position="609"/>
        <end position="620"/>
    </location>
</feature>
<comment type="similarity">
    <text evidence="2">Belongs to the WAL family.</text>
</comment>
<dbReference type="SMART" id="SM00391">
    <property type="entry name" value="MBD"/>
    <property type="match status" value="1"/>
</dbReference>
<feature type="compositionally biased region" description="Acidic residues" evidence="13">
    <location>
        <begin position="1156"/>
        <end position="1165"/>
    </location>
</feature>
<feature type="compositionally biased region" description="Basic and acidic residues" evidence="13">
    <location>
        <begin position="739"/>
        <end position="760"/>
    </location>
</feature>
<dbReference type="GO" id="GO:0033553">
    <property type="term" value="C:rDNA heterochromatin"/>
    <property type="evidence" value="ECO:0007669"/>
    <property type="project" value="TreeGrafter"/>
</dbReference>
<evidence type="ECO:0000259" key="14">
    <source>
        <dbReference type="PROSITE" id="PS50827"/>
    </source>
</evidence>
<dbReference type="PANTHER" id="PTHR45915">
    <property type="entry name" value="TRANSCRIPTION INTERMEDIARY FACTOR"/>
    <property type="match status" value="1"/>
</dbReference>
<feature type="compositionally biased region" description="Polar residues" evidence="13">
    <location>
        <begin position="180"/>
        <end position="205"/>
    </location>
</feature>
<dbReference type="GO" id="GO:0005634">
    <property type="term" value="C:nucleus"/>
    <property type="evidence" value="ECO:0007669"/>
    <property type="project" value="UniProtKB-SubCell"/>
</dbReference>
<dbReference type="Pfam" id="PF01429">
    <property type="entry name" value="MBD"/>
    <property type="match status" value="1"/>
</dbReference>
<gene>
    <name evidence="16" type="ORF">OJAV_G00067930</name>
</gene>
<dbReference type="GO" id="GO:0008270">
    <property type="term" value="F:zinc ion binding"/>
    <property type="evidence" value="ECO:0007669"/>
    <property type="project" value="UniProtKB-KW"/>
</dbReference>
<dbReference type="PANTHER" id="PTHR45915:SF5">
    <property type="entry name" value="BROMODOMAIN ADJACENT TO ZINC FINGER DOMAIN PROTEIN 2A"/>
    <property type="match status" value="1"/>
</dbReference>
<feature type="compositionally biased region" description="Polar residues" evidence="13">
    <location>
        <begin position="648"/>
        <end position="663"/>
    </location>
</feature>
<evidence type="ECO:0000256" key="13">
    <source>
        <dbReference type="SAM" id="MobiDB-lite"/>
    </source>
</evidence>
<reference evidence="16 17" key="2">
    <citation type="submission" date="2019-01" db="EMBL/GenBank/DDBJ databases">
        <title>A chromosome length genome reference of the Java medaka (oryzias javanicus).</title>
        <authorList>
            <person name="Herpin A."/>
            <person name="Takehana Y."/>
            <person name="Naruse K."/>
            <person name="Ansai S."/>
            <person name="Kawaguchi M."/>
        </authorList>
    </citation>
    <scope>NUCLEOTIDE SEQUENCE [LARGE SCALE GENOMIC DNA]</scope>
    <source>
        <strain evidence="16">RS831</strain>
        <tissue evidence="16">Whole body</tissue>
    </source>
</reference>